<dbReference type="EMBL" id="JAMKFB020000003">
    <property type="protein sequence ID" value="KAL0198141.1"/>
    <property type="molecule type" value="Genomic_DNA"/>
</dbReference>
<dbReference type="AlphaFoldDB" id="A0ABD0RIH7"/>
<proteinExistence type="predicted"/>
<feature type="region of interest" description="Disordered" evidence="1">
    <location>
        <begin position="113"/>
        <end position="142"/>
    </location>
</feature>
<evidence type="ECO:0000256" key="1">
    <source>
        <dbReference type="SAM" id="MobiDB-lite"/>
    </source>
</evidence>
<accession>A0ABD0RIH7</accession>
<organism evidence="2 3">
    <name type="scientific">Cirrhinus mrigala</name>
    <name type="common">Mrigala</name>
    <dbReference type="NCBI Taxonomy" id="683832"/>
    <lineage>
        <taxon>Eukaryota</taxon>
        <taxon>Metazoa</taxon>
        <taxon>Chordata</taxon>
        <taxon>Craniata</taxon>
        <taxon>Vertebrata</taxon>
        <taxon>Euteleostomi</taxon>
        <taxon>Actinopterygii</taxon>
        <taxon>Neopterygii</taxon>
        <taxon>Teleostei</taxon>
        <taxon>Ostariophysi</taxon>
        <taxon>Cypriniformes</taxon>
        <taxon>Cyprinidae</taxon>
        <taxon>Labeoninae</taxon>
        <taxon>Labeonini</taxon>
        <taxon>Cirrhinus</taxon>
    </lineage>
</organism>
<evidence type="ECO:0000313" key="3">
    <source>
        <dbReference type="Proteomes" id="UP001529510"/>
    </source>
</evidence>
<reference evidence="2 3" key="1">
    <citation type="submission" date="2024-05" db="EMBL/GenBank/DDBJ databases">
        <title>Genome sequencing and assembly of Indian major carp, Cirrhinus mrigala (Hamilton, 1822).</title>
        <authorList>
            <person name="Mohindra V."/>
            <person name="Chowdhury L.M."/>
            <person name="Lal K."/>
            <person name="Jena J.K."/>
        </authorList>
    </citation>
    <scope>NUCLEOTIDE SEQUENCE [LARGE SCALE GENOMIC DNA]</scope>
    <source>
        <strain evidence="2">CM1030</strain>
        <tissue evidence="2">Blood</tissue>
    </source>
</reference>
<evidence type="ECO:0000313" key="2">
    <source>
        <dbReference type="EMBL" id="KAL0198141.1"/>
    </source>
</evidence>
<feature type="non-terminal residue" evidence="2">
    <location>
        <position position="142"/>
    </location>
</feature>
<sequence>MEETADHLSPGDEVFTSFGKGDKNVCSGRTDADAGVEAVADAGVGLPPFEPFSPLSVGSRDNARLKVRMAHLYYDSQEHTRRAELDLCLQISKLEIEAKTQVRLRQLELDASKKAAEANQPVPVSPSNVSSVSTSPSPNFDM</sequence>
<feature type="compositionally biased region" description="Low complexity" evidence="1">
    <location>
        <begin position="121"/>
        <end position="142"/>
    </location>
</feature>
<protein>
    <submittedName>
        <fullName evidence="2">Uncharacterized protein</fullName>
    </submittedName>
</protein>
<comment type="caution">
    <text evidence="2">The sequence shown here is derived from an EMBL/GenBank/DDBJ whole genome shotgun (WGS) entry which is preliminary data.</text>
</comment>
<name>A0ABD0RIH7_CIRMR</name>
<dbReference type="Proteomes" id="UP001529510">
    <property type="component" value="Unassembled WGS sequence"/>
</dbReference>
<keyword evidence="3" id="KW-1185">Reference proteome</keyword>
<gene>
    <name evidence="2" type="ORF">M9458_006681</name>
</gene>